<sequence length="150" mass="17344">MSKENVAGTQLGLLKDYVDLHAKELFRLCEANRAEPEWFTSTVRPAVKLFQGWNPAVCQSRFFANREAFLKLITWAELVRLMNTTRVAVKTAQGEHALFPQFAELRRKFMWAKEQYNKEKKTWQTNQSGVLGCEKMALDMVKPATDTHFS</sequence>
<name>A0A6A5SF21_9PLEO</name>
<protein>
    <submittedName>
        <fullName evidence="1">Uncharacterized protein</fullName>
    </submittedName>
</protein>
<dbReference type="Proteomes" id="UP000800038">
    <property type="component" value="Unassembled WGS sequence"/>
</dbReference>
<dbReference type="EMBL" id="ML976108">
    <property type="protein sequence ID" value="KAF1938330.1"/>
    <property type="molecule type" value="Genomic_DNA"/>
</dbReference>
<keyword evidence="2" id="KW-1185">Reference proteome</keyword>
<dbReference type="OrthoDB" id="3800599at2759"/>
<gene>
    <name evidence="1" type="ORF">EJ02DRAFT_425810</name>
</gene>
<dbReference type="AlphaFoldDB" id="A0A6A5SF21"/>
<proteinExistence type="predicted"/>
<organism evidence="1 2">
    <name type="scientific">Clathrospora elynae</name>
    <dbReference type="NCBI Taxonomy" id="706981"/>
    <lineage>
        <taxon>Eukaryota</taxon>
        <taxon>Fungi</taxon>
        <taxon>Dikarya</taxon>
        <taxon>Ascomycota</taxon>
        <taxon>Pezizomycotina</taxon>
        <taxon>Dothideomycetes</taxon>
        <taxon>Pleosporomycetidae</taxon>
        <taxon>Pleosporales</taxon>
        <taxon>Diademaceae</taxon>
        <taxon>Clathrospora</taxon>
    </lineage>
</organism>
<evidence type="ECO:0000313" key="1">
    <source>
        <dbReference type="EMBL" id="KAF1938330.1"/>
    </source>
</evidence>
<reference evidence="1" key="1">
    <citation type="journal article" date="2020" name="Stud. Mycol.">
        <title>101 Dothideomycetes genomes: a test case for predicting lifestyles and emergence of pathogens.</title>
        <authorList>
            <person name="Haridas S."/>
            <person name="Albert R."/>
            <person name="Binder M."/>
            <person name="Bloem J."/>
            <person name="Labutti K."/>
            <person name="Salamov A."/>
            <person name="Andreopoulos B."/>
            <person name="Baker S."/>
            <person name="Barry K."/>
            <person name="Bills G."/>
            <person name="Bluhm B."/>
            <person name="Cannon C."/>
            <person name="Castanera R."/>
            <person name="Culley D."/>
            <person name="Daum C."/>
            <person name="Ezra D."/>
            <person name="Gonzalez J."/>
            <person name="Henrissat B."/>
            <person name="Kuo A."/>
            <person name="Liang C."/>
            <person name="Lipzen A."/>
            <person name="Lutzoni F."/>
            <person name="Magnuson J."/>
            <person name="Mondo S."/>
            <person name="Nolan M."/>
            <person name="Ohm R."/>
            <person name="Pangilinan J."/>
            <person name="Park H.-J."/>
            <person name="Ramirez L."/>
            <person name="Alfaro M."/>
            <person name="Sun H."/>
            <person name="Tritt A."/>
            <person name="Yoshinaga Y."/>
            <person name="Zwiers L.-H."/>
            <person name="Turgeon B."/>
            <person name="Goodwin S."/>
            <person name="Spatafora J."/>
            <person name="Crous P."/>
            <person name="Grigoriev I."/>
        </authorList>
    </citation>
    <scope>NUCLEOTIDE SEQUENCE</scope>
    <source>
        <strain evidence="1">CBS 161.51</strain>
    </source>
</reference>
<accession>A0A6A5SF21</accession>
<evidence type="ECO:0000313" key="2">
    <source>
        <dbReference type="Proteomes" id="UP000800038"/>
    </source>
</evidence>